<evidence type="ECO:0000313" key="10">
    <source>
        <dbReference type="Proteomes" id="UP000077271"/>
    </source>
</evidence>
<protein>
    <submittedName>
        <fullName evidence="9">Spore gernimation protein KB</fullName>
    </submittedName>
</protein>
<keyword evidence="5 8" id="KW-0812">Transmembrane</keyword>
<keyword evidence="6 8" id="KW-1133">Transmembrane helix</keyword>
<dbReference type="GO" id="GO:0016020">
    <property type="term" value="C:membrane"/>
    <property type="evidence" value="ECO:0007669"/>
    <property type="project" value="UniProtKB-SubCell"/>
</dbReference>
<comment type="subcellular location">
    <subcellularLocation>
        <location evidence="1">Membrane</location>
        <topology evidence="1">Multi-pass membrane protein</topology>
    </subcellularLocation>
</comment>
<dbReference type="NCBIfam" id="TIGR00912">
    <property type="entry name" value="2A0309"/>
    <property type="match status" value="1"/>
</dbReference>
<dbReference type="GO" id="GO:0009847">
    <property type="term" value="P:spore germination"/>
    <property type="evidence" value="ECO:0007669"/>
    <property type="project" value="InterPro"/>
</dbReference>
<feature type="transmembrane region" description="Helical" evidence="8">
    <location>
        <begin position="36"/>
        <end position="57"/>
    </location>
</feature>
<evidence type="ECO:0000256" key="6">
    <source>
        <dbReference type="ARBA" id="ARBA00022989"/>
    </source>
</evidence>
<feature type="transmembrane region" description="Helical" evidence="8">
    <location>
        <begin position="185"/>
        <end position="206"/>
    </location>
</feature>
<feature type="transmembrane region" description="Helical" evidence="8">
    <location>
        <begin position="218"/>
        <end position="241"/>
    </location>
</feature>
<feature type="transmembrane region" description="Helical" evidence="8">
    <location>
        <begin position="77"/>
        <end position="98"/>
    </location>
</feature>
<dbReference type="PANTHER" id="PTHR34975:SF2">
    <property type="entry name" value="SPORE GERMINATION PROTEIN A2"/>
    <property type="match status" value="1"/>
</dbReference>
<accession>A0A177L1G8</accession>
<dbReference type="InterPro" id="IPR004761">
    <property type="entry name" value="Spore_GerAB"/>
</dbReference>
<comment type="caution">
    <text evidence="9">The sequence shown here is derived from an EMBL/GenBank/DDBJ whole genome shotgun (WGS) entry which is preliminary data.</text>
</comment>
<keyword evidence="4" id="KW-0309">Germination</keyword>
<sequence>MEKAKMSAYQLFTLILLFEIGSAVWFPIAIDAKQDAWLAALIAMAGGFCLFFIYYGLYRYYPDLPPTEYVQRLLGSVLGKGIAFCYVLYFTYVAASILRDFGELLVTIAYPATPLFIINALFILVVVYMVYQGIEVIARTSEVLFVGMCLLFLSGFLLMMISGIIHLENLKPILEEGLSPVIKTAFTDTLYFPFGQMVAFAMILPYVKEREKVKRTGLWALGMSGLLLALFAAGNIGALGLDLASHAQYPLLASIQSIEVAGFLERLDIYFILFVMISGFLKISLFFYVAVMGASHLFQVKHPSHLAYPMGIVILLISMATASSYTEYTEEWRAVYLPYVDPSFQVIIPVLLLIIAFFKNRKKAI</sequence>
<feature type="transmembrane region" description="Helical" evidence="8">
    <location>
        <begin position="104"/>
        <end position="131"/>
    </location>
</feature>
<feature type="transmembrane region" description="Helical" evidence="8">
    <location>
        <begin position="12"/>
        <end position="30"/>
    </location>
</feature>
<feature type="transmembrane region" description="Helical" evidence="8">
    <location>
        <begin position="269"/>
        <end position="294"/>
    </location>
</feature>
<dbReference type="AlphaFoldDB" id="A0A177L1G8"/>
<evidence type="ECO:0000256" key="3">
    <source>
        <dbReference type="ARBA" id="ARBA00022448"/>
    </source>
</evidence>
<dbReference type="EMBL" id="LQWZ01000007">
    <property type="protein sequence ID" value="OAH58621.1"/>
    <property type="molecule type" value="Genomic_DNA"/>
</dbReference>
<evidence type="ECO:0000256" key="1">
    <source>
        <dbReference type="ARBA" id="ARBA00004141"/>
    </source>
</evidence>
<dbReference type="PANTHER" id="PTHR34975">
    <property type="entry name" value="SPORE GERMINATION PROTEIN A2"/>
    <property type="match status" value="1"/>
</dbReference>
<evidence type="ECO:0000313" key="9">
    <source>
        <dbReference type="EMBL" id="OAH58621.1"/>
    </source>
</evidence>
<gene>
    <name evidence="9" type="ORF">AWH48_16595</name>
</gene>
<comment type="similarity">
    <text evidence="2">Belongs to the amino acid-polyamine-organocation (APC) superfamily. Spore germination protein (SGP) (TC 2.A.3.9) family.</text>
</comment>
<evidence type="ECO:0000256" key="5">
    <source>
        <dbReference type="ARBA" id="ARBA00022692"/>
    </source>
</evidence>
<keyword evidence="3" id="KW-0813">Transport</keyword>
<evidence type="ECO:0000256" key="4">
    <source>
        <dbReference type="ARBA" id="ARBA00022544"/>
    </source>
</evidence>
<keyword evidence="7 8" id="KW-0472">Membrane</keyword>
<dbReference type="Pfam" id="PF03845">
    <property type="entry name" value="Spore_permease"/>
    <property type="match status" value="1"/>
</dbReference>
<evidence type="ECO:0000256" key="2">
    <source>
        <dbReference type="ARBA" id="ARBA00007998"/>
    </source>
</evidence>
<dbReference type="Proteomes" id="UP000077271">
    <property type="component" value="Unassembled WGS sequence"/>
</dbReference>
<dbReference type="OrthoDB" id="1891864at2"/>
<feature type="transmembrane region" description="Helical" evidence="8">
    <location>
        <begin position="337"/>
        <end position="358"/>
    </location>
</feature>
<evidence type="ECO:0000256" key="7">
    <source>
        <dbReference type="ARBA" id="ARBA00023136"/>
    </source>
</evidence>
<organism evidence="9 10">
    <name type="scientific">Domibacillus aminovorans</name>
    <dbReference type="NCBI Taxonomy" id="29332"/>
    <lineage>
        <taxon>Bacteria</taxon>
        <taxon>Bacillati</taxon>
        <taxon>Bacillota</taxon>
        <taxon>Bacilli</taxon>
        <taxon>Bacillales</taxon>
        <taxon>Bacillaceae</taxon>
        <taxon>Domibacillus</taxon>
    </lineage>
</organism>
<feature type="transmembrane region" description="Helical" evidence="8">
    <location>
        <begin position="306"/>
        <end position="325"/>
    </location>
</feature>
<name>A0A177L1G8_9BACI</name>
<reference evidence="9 10" key="1">
    <citation type="submission" date="2016-01" db="EMBL/GenBank/DDBJ databases">
        <title>Investigation of taxonomic status of Bacillus aminovorans.</title>
        <authorList>
            <person name="Verma A."/>
            <person name="Pal Y."/>
            <person name="Krishnamurthi S."/>
        </authorList>
    </citation>
    <scope>NUCLEOTIDE SEQUENCE [LARGE SCALE GENOMIC DNA]</scope>
    <source>
        <strain evidence="9 10">DSM 4337</strain>
    </source>
</reference>
<feature type="transmembrane region" description="Helical" evidence="8">
    <location>
        <begin position="143"/>
        <end position="165"/>
    </location>
</feature>
<evidence type="ECO:0000256" key="8">
    <source>
        <dbReference type="SAM" id="Phobius"/>
    </source>
</evidence>
<proteinExistence type="inferred from homology"/>
<dbReference type="RefSeq" id="WP_063974462.1">
    <property type="nucleotide sequence ID" value="NZ_LQWZ01000007.1"/>
</dbReference>